<feature type="region of interest" description="Disordered" evidence="1">
    <location>
        <begin position="43"/>
        <end position="67"/>
    </location>
</feature>
<accession>A0A9Q0RIG0</accession>
<feature type="non-terminal residue" evidence="2">
    <location>
        <position position="1"/>
    </location>
</feature>
<evidence type="ECO:0008006" key="4">
    <source>
        <dbReference type="Google" id="ProtNLM"/>
    </source>
</evidence>
<feature type="non-terminal residue" evidence="2">
    <location>
        <position position="322"/>
    </location>
</feature>
<dbReference type="EMBL" id="JAPWDV010000005">
    <property type="protein sequence ID" value="KAJ6215305.1"/>
    <property type="molecule type" value="Genomic_DNA"/>
</dbReference>
<sequence>FLLLYKTYKMKPWFIPSKLLLLNFNRSENKKINEKGNFLIASNKKHRNQEEKEPTSRGERRSVLSPPKDIEENYERSNIKKGKNKKQYTKAELRLFLKRYLLFQLRWDETLNERMINNINVYCLLRKLIDSKKITISSIQKKQMSLDIMMINNNLTLSEFMKKGVFILEPIRLSEQKDGQFIMYQTVGISLVYKNKHQKYQEQGHASKNNFAETISLHQRITGNRDKNHFDLLVPENILSFRRRRKLRILICFNSKKRNYIDENPVFWNVKNSSQVAHDNNHLDRDKNQLMKLKLFLWPNYRLEDLACMNRYWFDTNNGSRF</sequence>
<organism evidence="2 3">
    <name type="scientific">Blomia tropicalis</name>
    <name type="common">Mite</name>
    <dbReference type="NCBI Taxonomy" id="40697"/>
    <lineage>
        <taxon>Eukaryota</taxon>
        <taxon>Metazoa</taxon>
        <taxon>Ecdysozoa</taxon>
        <taxon>Arthropoda</taxon>
        <taxon>Chelicerata</taxon>
        <taxon>Arachnida</taxon>
        <taxon>Acari</taxon>
        <taxon>Acariformes</taxon>
        <taxon>Sarcoptiformes</taxon>
        <taxon>Astigmata</taxon>
        <taxon>Glycyphagoidea</taxon>
        <taxon>Echimyopodidae</taxon>
        <taxon>Blomia</taxon>
    </lineage>
</organism>
<keyword evidence="3" id="KW-1185">Reference proteome</keyword>
<protein>
    <recommendedName>
        <fullName evidence="4">Translocon at the inner envelope membrane of chloroplasts 214</fullName>
    </recommendedName>
</protein>
<feature type="compositionally biased region" description="Basic and acidic residues" evidence="1">
    <location>
        <begin position="48"/>
        <end position="67"/>
    </location>
</feature>
<evidence type="ECO:0000313" key="3">
    <source>
        <dbReference type="Proteomes" id="UP001142055"/>
    </source>
</evidence>
<evidence type="ECO:0000256" key="1">
    <source>
        <dbReference type="SAM" id="MobiDB-lite"/>
    </source>
</evidence>
<name>A0A9Q0RIG0_BLOTA</name>
<comment type="caution">
    <text evidence="2">The sequence shown here is derived from an EMBL/GenBank/DDBJ whole genome shotgun (WGS) entry which is preliminary data.</text>
</comment>
<proteinExistence type="predicted"/>
<gene>
    <name evidence="2" type="ORF">RDWZM_010623</name>
</gene>
<evidence type="ECO:0000313" key="2">
    <source>
        <dbReference type="EMBL" id="KAJ6215305.1"/>
    </source>
</evidence>
<dbReference type="Proteomes" id="UP001142055">
    <property type="component" value="Unassembled WGS sequence"/>
</dbReference>
<reference evidence="2" key="1">
    <citation type="submission" date="2022-12" db="EMBL/GenBank/DDBJ databases">
        <title>Genome assemblies of Blomia tropicalis.</title>
        <authorList>
            <person name="Cui Y."/>
        </authorList>
    </citation>
    <scope>NUCLEOTIDE SEQUENCE</scope>
    <source>
        <tissue evidence="2">Adult mites</tissue>
    </source>
</reference>
<dbReference type="AlphaFoldDB" id="A0A9Q0RIG0"/>